<keyword evidence="8" id="KW-0067">ATP-binding</keyword>
<dbReference type="Gene3D" id="3.30.565.10">
    <property type="entry name" value="Histidine kinase-like ATPase, C-terminal domain"/>
    <property type="match status" value="1"/>
</dbReference>
<dbReference type="PROSITE" id="PS50109">
    <property type="entry name" value="HIS_KIN"/>
    <property type="match status" value="1"/>
</dbReference>
<proteinExistence type="predicted"/>
<dbReference type="STRING" id="401053.AciPR4_2540"/>
<evidence type="ECO:0000313" key="15">
    <source>
        <dbReference type="EMBL" id="ADV83319.1"/>
    </source>
</evidence>
<dbReference type="Pfam" id="PF02518">
    <property type="entry name" value="HATPase_c"/>
    <property type="match status" value="1"/>
</dbReference>
<dbReference type="AlphaFoldDB" id="E8V0A1"/>
<evidence type="ECO:0000256" key="6">
    <source>
        <dbReference type="ARBA" id="ARBA00022741"/>
    </source>
</evidence>
<name>E8V0A1_TERSS</name>
<dbReference type="RefSeq" id="WP_013569052.1">
    <property type="nucleotide sequence ID" value="NC_014963.1"/>
</dbReference>
<dbReference type="SMART" id="SM00387">
    <property type="entry name" value="HATPase_c"/>
    <property type="match status" value="1"/>
</dbReference>
<dbReference type="InterPro" id="IPR003594">
    <property type="entry name" value="HATPase_dom"/>
</dbReference>
<dbReference type="SUPFAM" id="SSF55874">
    <property type="entry name" value="ATPase domain of HSP90 chaperone/DNA topoisomerase II/histidine kinase"/>
    <property type="match status" value="1"/>
</dbReference>
<evidence type="ECO:0000256" key="9">
    <source>
        <dbReference type="ARBA" id="ARBA00023012"/>
    </source>
</evidence>
<organism evidence="15 16">
    <name type="scientific">Terriglobus saanensis (strain ATCC BAA-1853 / DSM 23119 / SP1PR4)</name>
    <dbReference type="NCBI Taxonomy" id="401053"/>
    <lineage>
        <taxon>Bacteria</taxon>
        <taxon>Pseudomonadati</taxon>
        <taxon>Acidobacteriota</taxon>
        <taxon>Terriglobia</taxon>
        <taxon>Terriglobales</taxon>
        <taxon>Acidobacteriaceae</taxon>
        <taxon>Terriglobus</taxon>
    </lineage>
</organism>
<comment type="subcellular location">
    <subcellularLocation>
        <location evidence="2">Membrane</location>
    </subcellularLocation>
</comment>
<dbReference type="PROSITE" id="PS50885">
    <property type="entry name" value="HAMP"/>
    <property type="match status" value="1"/>
</dbReference>
<dbReference type="GO" id="GO:0000160">
    <property type="term" value="P:phosphorelay signal transduction system"/>
    <property type="evidence" value="ECO:0007669"/>
    <property type="project" value="UniProtKB-KW"/>
</dbReference>
<dbReference type="GO" id="GO:0005524">
    <property type="term" value="F:ATP binding"/>
    <property type="evidence" value="ECO:0007669"/>
    <property type="project" value="UniProtKB-KW"/>
</dbReference>
<evidence type="ECO:0000313" key="16">
    <source>
        <dbReference type="Proteomes" id="UP000006844"/>
    </source>
</evidence>
<dbReference type="PANTHER" id="PTHR43065">
    <property type="entry name" value="SENSOR HISTIDINE KINASE"/>
    <property type="match status" value="1"/>
</dbReference>
<evidence type="ECO:0000256" key="3">
    <source>
        <dbReference type="ARBA" id="ARBA00012438"/>
    </source>
</evidence>
<evidence type="ECO:0000259" key="14">
    <source>
        <dbReference type="PROSITE" id="PS50885"/>
    </source>
</evidence>
<feature type="compositionally biased region" description="Polar residues" evidence="10">
    <location>
        <begin position="1"/>
        <end position="14"/>
    </location>
</feature>
<evidence type="ECO:0000256" key="11">
    <source>
        <dbReference type="SAM" id="Phobius"/>
    </source>
</evidence>
<evidence type="ECO:0000256" key="5">
    <source>
        <dbReference type="ARBA" id="ARBA00022679"/>
    </source>
</evidence>
<dbReference type="GO" id="GO:0004673">
    <property type="term" value="F:protein histidine kinase activity"/>
    <property type="evidence" value="ECO:0007669"/>
    <property type="project" value="UniProtKB-EC"/>
</dbReference>
<dbReference type="HOGENOM" id="CLU_000445_114_4_0"/>
<sequence>MDSNNDGQMPSSRTRLPLGKSPRRRSFENRMRASLFLLSLPALALCILVGRDLGLQWLGLSVAITLVVIFWWLAVLFLMDQIKLPLQTLANVVAALREEDYSFRARGGRRDDALGDLALEVNALANQLQGQKTSVLETMALLEIVMGTMQSPVFAFDPAGDLKLLNAAAESAFGLDSSSLGKPAVSPALGKILQANDGELLSSVATQPQTRWVVKRSHFRLRGVPHTLVVLSDVSAALRDEERLAWERLIRVLGHEINNSLTPIKSIAGTLRSHYASKVDDPDGDFSRGLEVIEDRAESLNRFLQAYRELMGLPAPRRAETDLALLLQRVALLERRLEVSTHASEGVFLLIDADQIEQALINLIRNAADSALGAAPARGEAPRVELAWQRDADEVLLTITDNGSGIANTTNLFVPFYTTKPNGSGIGLVLAQQIAEAHGGTVRLTNLEGEQKGCRAEVRLPFAS</sequence>
<keyword evidence="9" id="KW-0902">Two-component regulatory system</keyword>
<evidence type="ECO:0000259" key="12">
    <source>
        <dbReference type="PROSITE" id="PS50109"/>
    </source>
</evidence>
<keyword evidence="16" id="KW-1185">Reference proteome</keyword>
<feature type="domain" description="HAMP" evidence="14">
    <location>
        <begin position="80"/>
        <end position="133"/>
    </location>
</feature>
<dbReference type="Proteomes" id="UP000006844">
    <property type="component" value="Chromosome"/>
</dbReference>
<dbReference type="InterPro" id="IPR005467">
    <property type="entry name" value="His_kinase_dom"/>
</dbReference>
<dbReference type="KEGG" id="tsa:AciPR4_2540"/>
<keyword evidence="6" id="KW-0547">Nucleotide-binding</keyword>
<dbReference type="eggNOG" id="COG5000">
    <property type="taxonomic scope" value="Bacteria"/>
</dbReference>
<dbReference type="InterPro" id="IPR036890">
    <property type="entry name" value="HATPase_C_sf"/>
</dbReference>
<dbReference type="GO" id="GO:0016020">
    <property type="term" value="C:membrane"/>
    <property type="evidence" value="ECO:0007669"/>
    <property type="project" value="UniProtKB-SubCell"/>
</dbReference>
<feature type="domain" description="Histidine kinase" evidence="12">
    <location>
        <begin position="252"/>
        <end position="464"/>
    </location>
</feature>
<keyword evidence="7 15" id="KW-0418">Kinase</keyword>
<evidence type="ECO:0000256" key="4">
    <source>
        <dbReference type="ARBA" id="ARBA00022553"/>
    </source>
</evidence>
<keyword evidence="4" id="KW-0597">Phosphoprotein</keyword>
<dbReference type="InterPro" id="IPR004358">
    <property type="entry name" value="Sig_transdc_His_kin-like_C"/>
</dbReference>
<evidence type="ECO:0000256" key="8">
    <source>
        <dbReference type="ARBA" id="ARBA00022840"/>
    </source>
</evidence>
<protein>
    <recommendedName>
        <fullName evidence="3">histidine kinase</fullName>
        <ecNumber evidence="3">2.7.13.3</ecNumber>
    </recommendedName>
</protein>
<dbReference type="EMBL" id="CP002467">
    <property type="protein sequence ID" value="ADV83319.1"/>
    <property type="molecule type" value="Genomic_DNA"/>
</dbReference>
<dbReference type="PRINTS" id="PR00344">
    <property type="entry name" value="BCTRLSENSOR"/>
</dbReference>
<dbReference type="Gene3D" id="6.10.340.10">
    <property type="match status" value="1"/>
</dbReference>
<keyword evidence="5" id="KW-0808">Transferase</keyword>
<feature type="domain" description="PAS" evidence="13">
    <location>
        <begin position="138"/>
        <end position="180"/>
    </location>
</feature>
<dbReference type="PANTHER" id="PTHR43065:SF46">
    <property type="entry name" value="C4-DICARBOXYLATE TRANSPORT SENSOR PROTEIN DCTB"/>
    <property type="match status" value="1"/>
</dbReference>
<evidence type="ECO:0000259" key="13">
    <source>
        <dbReference type="PROSITE" id="PS50112"/>
    </source>
</evidence>
<gene>
    <name evidence="15" type="ordered locus">AciPR4_2540</name>
</gene>
<keyword evidence="11" id="KW-0472">Membrane</keyword>
<keyword evidence="11" id="KW-1133">Transmembrane helix</keyword>
<feature type="region of interest" description="Disordered" evidence="10">
    <location>
        <begin position="1"/>
        <end position="24"/>
    </location>
</feature>
<evidence type="ECO:0000256" key="10">
    <source>
        <dbReference type="SAM" id="MobiDB-lite"/>
    </source>
</evidence>
<feature type="transmembrane region" description="Helical" evidence="11">
    <location>
        <begin position="57"/>
        <end position="79"/>
    </location>
</feature>
<accession>E8V0A1</accession>
<evidence type="ECO:0000256" key="2">
    <source>
        <dbReference type="ARBA" id="ARBA00004370"/>
    </source>
</evidence>
<feature type="transmembrane region" description="Helical" evidence="11">
    <location>
        <begin position="33"/>
        <end position="51"/>
    </location>
</feature>
<evidence type="ECO:0000256" key="7">
    <source>
        <dbReference type="ARBA" id="ARBA00022777"/>
    </source>
</evidence>
<keyword evidence="11" id="KW-0812">Transmembrane</keyword>
<dbReference type="InterPro" id="IPR003660">
    <property type="entry name" value="HAMP_dom"/>
</dbReference>
<reference evidence="15 16" key="1">
    <citation type="journal article" date="2012" name="Stand. Genomic Sci.">
        <title>Complete genome sequence of Terriglobus saanensis type strain SP1PR4(T), an Acidobacteria from tundra soil.</title>
        <authorList>
            <person name="Rawat S.R."/>
            <person name="Mannisto M.K."/>
            <person name="Starovoytov V."/>
            <person name="Goodwin L."/>
            <person name="Nolan M."/>
            <person name="Hauser L."/>
            <person name="Land M."/>
            <person name="Davenport K.W."/>
            <person name="Woyke T."/>
            <person name="Haggblom M.M."/>
        </authorList>
    </citation>
    <scope>NUCLEOTIDE SEQUENCE</scope>
    <source>
        <strain evidence="16">ATCC BAA-1853 / DSM 23119 / SP1PR4</strain>
    </source>
</reference>
<comment type="catalytic activity">
    <reaction evidence="1">
        <text>ATP + protein L-histidine = ADP + protein N-phospho-L-histidine.</text>
        <dbReference type="EC" id="2.7.13.3"/>
    </reaction>
</comment>
<dbReference type="EC" id="2.7.13.3" evidence="3"/>
<dbReference type="PROSITE" id="PS50112">
    <property type="entry name" value="PAS"/>
    <property type="match status" value="1"/>
</dbReference>
<evidence type="ECO:0000256" key="1">
    <source>
        <dbReference type="ARBA" id="ARBA00000085"/>
    </source>
</evidence>
<dbReference type="InterPro" id="IPR000014">
    <property type="entry name" value="PAS"/>
</dbReference>